<keyword evidence="1" id="KW-1133">Transmembrane helix</keyword>
<keyword evidence="3" id="KW-1185">Reference proteome</keyword>
<dbReference type="OrthoDB" id="1002604at2759"/>
<accession>A0A9D4AN05</accession>
<sequence>MVGKNIFLTLLVGINVPIYGGHFLRFGRLFVRIYFGLLEMVPVFTVGKTLGFQYLLVSERGSTEVVKISSCWARQHESHLGGHKNNNQSSNSKNKSDDTWVYLSTDGAMGRNSGYATTGGVVHDHDGNWIGGFTHFLDSGITMLRRTQNIMQSEGEWKIKHIPRNLNLAEGRLAKISLSWKSNLQIIDEAPTKILDLLQDNDKLSGLVVKFLYTIGFVFESLRKCATKTEFSVNGEG</sequence>
<evidence type="ECO:0000256" key="1">
    <source>
        <dbReference type="SAM" id="Phobius"/>
    </source>
</evidence>
<reference evidence="2 3" key="1">
    <citation type="journal article" date="2021" name="Plant Biotechnol. J.">
        <title>Multi-omics assisted identification of the key and species-specific regulatory components of drought-tolerant mechanisms in Gossypium stocksii.</title>
        <authorList>
            <person name="Yu D."/>
            <person name="Ke L."/>
            <person name="Zhang D."/>
            <person name="Wu Y."/>
            <person name="Sun Y."/>
            <person name="Mei J."/>
            <person name="Sun J."/>
            <person name="Sun Y."/>
        </authorList>
    </citation>
    <scope>NUCLEOTIDE SEQUENCE [LARGE SCALE GENOMIC DNA]</scope>
    <source>
        <strain evidence="3">cv. E1</strain>
        <tissue evidence="2">Leaf</tissue>
    </source>
</reference>
<dbReference type="PANTHER" id="PTHR47723">
    <property type="entry name" value="OS05G0353850 PROTEIN"/>
    <property type="match status" value="1"/>
</dbReference>
<name>A0A9D4AN05_9ROSI</name>
<dbReference type="AlphaFoldDB" id="A0A9D4AN05"/>
<keyword evidence="1" id="KW-0812">Transmembrane</keyword>
<protein>
    <recommendedName>
        <fullName evidence="4">RNase H type-1 domain-containing protein</fullName>
    </recommendedName>
</protein>
<proteinExistence type="predicted"/>
<comment type="caution">
    <text evidence="2">The sequence shown here is derived from an EMBL/GenBank/DDBJ whole genome shotgun (WGS) entry which is preliminary data.</text>
</comment>
<evidence type="ECO:0000313" key="3">
    <source>
        <dbReference type="Proteomes" id="UP000828251"/>
    </source>
</evidence>
<keyword evidence="1" id="KW-0472">Membrane</keyword>
<gene>
    <name evidence="2" type="ORF">J1N35_002091</name>
</gene>
<dbReference type="PANTHER" id="PTHR47723:SF19">
    <property type="entry name" value="POLYNUCLEOTIDYL TRANSFERASE, RIBONUCLEASE H-LIKE SUPERFAMILY PROTEIN"/>
    <property type="match status" value="1"/>
</dbReference>
<organism evidence="2 3">
    <name type="scientific">Gossypium stocksii</name>
    <dbReference type="NCBI Taxonomy" id="47602"/>
    <lineage>
        <taxon>Eukaryota</taxon>
        <taxon>Viridiplantae</taxon>
        <taxon>Streptophyta</taxon>
        <taxon>Embryophyta</taxon>
        <taxon>Tracheophyta</taxon>
        <taxon>Spermatophyta</taxon>
        <taxon>Magnoliopsida</taxon>
        <taxon>eudicotyledons</taxon>
        <taxon>Gunneridae</taxon>
        <taxon>Pentapetalae</taxon>
        <taxon>rosids</taxon>
        <taxon>malvids</taxon>
        <taxon>Malvales</taxon>
        <taxon>Malvaceae</taxon>
        <taxon>Malvoideae</taxon>
        <taxon>Gossypium</taxon>
    </lineage>
</organism>
<dbReference type="EMBL" id="JAIQCV010000001">
    <property type="protein sequence ID" value="KAH1130713.1"/>
    <property type="molecule type" value="Genomic_DNA"/>
</dbReference>
<evidence type="ECO:0000313" key="2">
    <source>
        <dbReference type="EMBL" id="KAH1130713.1"/>
    </source>
</evidence>
<feature type="transmembrane region" description="Helical" evidence="1">
    <location>
        <begin position="6"/>
        <end position="24"/>
    </location>
</feature>
<evidence type="ECO:0008006" key="4">
    <source>
        <dbReference type="Google" id="ProtNLM"/>
    </source>
</evidence>
<dbReference type="InterPro" id="IPR053151">
    <property type="entry name" value="RNase_H-like"/>
</dbReference>
<dbReference type="Proteomes" id="UP000828251">
    <property type="component" value="Unassembled WGS sequence"/>
</dbReference>